<dbReference type="STRING" id="5098.A0A507QJU0"/>
<evidence type="ECO:0000256" key="2">
    <source>
        <dbReference type="ARBA" id="ARBA00004817"/>
    </source>
</evidence>
<comment type="caution">
    <text evidence="14">The sequence shown here is derived from an EMBL/GenBank/DDBJ whole genome shotgun (WGS) entry which is preliminary data.</text>
</comment>
<dbReference type="Pfam" id="PF01817">
    <property type="entry name" value="CM_2"/>
    <property type="match status" value="1"/>
</dbReference>
<dbReference type="EC" id="5.4.99.5" evidence="4"/>
<evidence type="ECO:0000313" key="15">
    <source>
        <dbReference type="Proteomes" id="UP000319663"/>
    </source>
</evidence>
<comment type="subcellular location">
    <subcellularLocation>
        <location evidence="1">Cytoplasm</location>
    </subcellularLocation>
</comment>
<dbReference type="GO" id="GO:0006571">
    <property type="term" value="P:tyrosine biosynthetic process"/>
    <property type="evidence" value="ECO:0007669"/>
    <property type="project" value="UniProtKB-KW"/>
</dbReference>
<dbReference type="AlphaFoldDB" id="A0A507QJU0"/>
<comment type="subunit">
    <text evidence="3">Homodimer.</text>
</comment>
<evidence type="ECO:0000256" key="11">
    <source>
        <dbReference type="ARBA" id="ARBA00023235"/>
    </source>
</evidence>
<dbReference type="EMBL" id="VIFY01000257">
    <property type="protein sequence ID" value="TQB68073.1"/>
    <property type="molecule type" value="Genomic_DNA"/>
</dbReference>
<evidence type="ECO:0000313" key="14">
    <source>
        <dbReference type="EMBL" id="TQB68073.1"/>
    </source>
</evidence>
<keyword evidence="11" id="KW-0413">Isomerase</keyword>
<dbReference type="InterPro" id="IPR036263">
    <property type="entry name" value="Chorismate_II_sf"/>
</dbReference>
<keyword evidence="9" id="KW-0057">Aromatic amino acid biosynthesis</keyword>
<dbReference type="GO" id="GO:0009094">
    <property type="term" value="P:L-phenylalanine biosynthetic process"/>
    <property type="evidence" value="ECO:0007669"/>
    <property type="project" value="UniProtKB-KW"/>
</dbReference>
<dbReference type="PRINTS" id="PR00081">
    <property type="entry name" value="GDHRDH"/>
</dbReference>
<dbReference type="Gene3D" id="3.40.50.720">
    <property type="entry name" value="NAD(P)-binding Rossmann-like Domain"/>
    <property type="match status" value="1"/>
</dbReference>
<evidence type="ECO:0000256" key="12">
    <source>
        <dbReference type="ARBA" id="ARBA00023979"/>
    </source>
</evidence>
<protein>
    <recommendedName>
        <fullName evidence="5">Chorismate mutase</fullName>
        <ecNumber evidence="4">5.4.99.5</ecNumber>
    </recommendedName>
</protein>
<evidence type="ECO:0000256" key="9">
    <source>
        <dbReference type="ARBA" id="ARBA00023141"/>
    </source>
</evidence>
<dbReference type="FunFam" id="1.10.590.10:FF:000002">
    <property type="entry name" value="Chorismate mutase"/>
    <property type="match status" value="1"/>
</dbReference>
<reference evidence="14 15" key="1">
    <citation type="submission" date="2019-06" db="EMBL/GenBank/DDBJ databases">
        <title>Wine fermentation using esterase from Monascus purpureus.</title>
        <authorList>
            <person name="Geng C."/>
            <person name="Zhang Y."/>
        </authorList>
    </citation>
    <scope>NUCLEOTIDE SEQUENCE [LARGE SCALE GENOMIC DNA]</scope>
    <source>
        <strain evidence="14">HQ1</strain>
    </source>
</reference>
<dbReference type="GO" id="GO:0005737">
    <property type="term" value="C:cytoplasm"/>
    <property type="evidence" value="ECO:0007669"/>
    <property type="project" value="UniProtKB-SubCell"/>
</dbReference>
<keyword evidence="6" id="KW-0963">Cytoplasm</keyword>
<dbReference type="InterPro" id="IPR002701">
    <property type="entry name" value="CM_II_prokaryot"/>
</dbReference>
<dbReference type="GO" id="GO:0004106">
    <property type="term" value="F:chorismate mutase activity"/>
    <property type="evidence" value="ECO:0007669"/>
    <property type="project" value="UniProtKB-EC"/>
</dbReference>
<evidence type="ECO:0000256" key="3">
    <source>
        <dbReference type="ARBA" id="ARBA00011738"/>
    </source>
</evidence>
<keyword evidence="7" id="KW-0827">Tyrosine biosynthesis</keyword>
<dbReference type="InterPro" id="IPR008238">
    <property type="entry name" value="Chorismate_mutase_AroQ_euk"/>
</dbReference>
<keyword evidence="10" id="KW-0584">Phenylalanine biosynthesis</keyword>
<dbReference type="InterPro" id="IPR036291">
    <property type="entry name" value="NAD(P)-bd_dom_sf"/>
</dbReference>
<evidence type="ECO:0000256" key="4">
    <source>
        <dbReference type="ARBA" id="ARBA00012404"/>
    </source>
</evidence>
<dbReference type="GO" id="GO:0046417">
    <property type="term" value="P:chorismate metabolic process"/>
    <property type="evidence" value="ECO:0007669"/>
    <property type="project" value="InterPro"/>
</dbReference>
<comment type="catalytic activity">
    <reaction evidence="12">
        <text>chorismate = prephenate</text>
        <dbReference type="Rhea" id="RHEA:13897"/>
        <dbReference type="ChEBI" id="CHEBI:29748"/>
        <dbReference type="ChEBI" id="CHEBI:29934"/>
        <dbReference type="EC" id="5.4.99.5"/>
    </reaction>
    <physiologicalReaction direction="left-to-right" evidence="12">
        <dbReference type="Rhea" id="RHEA:13898"/>
    </physiologicalReaction>
</comment>
<accession>A0A507QJU0</accession>
<sequence>MASFIDQGVWIPHPTLTEKNLEDQTGKVFIVTGGYVGVGYALSKILYQRNGTVYVAGRSKEKAEKAISALQEEVYDSSGRLEFLQLDLADLPTVPKSAADFMSRESRLDVLVNNAGVMTPPAGSKTSQGLELQLGTNCVGPYLFTKSLLPILRETARASPPGSVRVTWAASIATEVFAPENGVTFESDGTPRIYDNQRTNYGASKAGNVFLAAEFARRYREDGIVSVAQAWNPGNLRTELQRHLNFLEQIVVNLISYPAVYGAYTELYAGWSKDISLENTGSYIIPWGRVGKLRKDVELGSKRTDEGDCDIGQMSQCLGMPEVVDLAFPDHKRSLQSMKAMDAAIDLSDASKALDLANIRFQLIRLEDTITFHLIERVQFPLNRTIYVSGGVRIPGSDLSLLDYLLREQERLQSRVRRYQSPDEYPFFPDVLEAPILQPLQYPKILHDNDVNVNPIIKQRYVEEILPAICPKFGREDRGETQENYGSSATCDVNCLQALSRRIHFGKFVAESKFQKETAKFVKMIREGDRAGIDEAITDLNVEQKVLERLRLKAKTYSTDPAFPAEAGQKINVDAVVAIYKVRNALVQTASAVYSYKISQECVIPLTKVVEVEYLMQRLKGTEWETP</sequence>
<dbReference type="Gene3D" id="1.10.590.10">
    <property type="entry name" value="Chorismate mutase, AroQ class superfamily, eukaryotic"/>
    <property type="match status" value="1"/>
</dbReference>
<comment type="pathway">
    <text evidence="2">Metabolic intermediate biosynthesis; prephenate biosynthesis; prephenate from chorismate: step 1/1.</text>
</comment>
<evidence type="ECO:0000256" key="5">
    <source>
        <dbReference type="ARBA" id="ARBA00020296"/>
    </source>
</evidence>
<evidence type="ECO:0000256" key="7">
    <source>
        <dbReference type="ARBA" id="ARBA00022498"/>
    </source>
</evidence>
<organism evidence="14 15">
    <name type="scientific">Monascus purpureus</name>
    <name type="common">Red mold</name>
    <name type="synonym">Monascus anka</name>
    <dbReference type="NCBI Taxonomy" id="5098"/>
    <lineage>
        <taxon>Eukaryota</taxon>
        <taxon>Fungi</taxon>
        <taxon>Dikarya</taxon>
        <taxon>Ascomycota</taxon>
        <taxon>Pezizomycotina</taxon>
        <taxon>Eurotiomycetes</taxon>
        <taxon>Eurotiomycetidae</taxon>
        <taxon>Eurotiales</taxon>
        <taxon>Aspergillaceae</taxon>
        <taxon>Monascus</taxon>
    </lineage>
</organism>
<dbReference type="UniPathway" id="UPA00120">
    <property type="reaction ID" value="UER00203"/>
</dbReference>
<dbReference type="InterPro" id="IPR037039">
    <property type="entry name" value="CM_AroQ_sf_eucaryotic"/>
</dbReference>
<dbReference type="Pfam" id="PF00106">
    <property type="entry name" value="adh_short"/>
    <property type="match status" value="1"/>
</dbReference>
<evidence type="ECO:0000256" key="8">
    <source>
        <dbReference type="ARBA" id="ARBA00022605"/>
    </source>
</evidence>
<dbReference type="InterPro" id="IPR002347">
    <property type="entry name" value="SDR_fam"/>
</dbReference>
<feature type="domain" description="Chorismate mutase" evidence="13">
    <location>
        <begin position="486"/>
        <end position="580"/>
    </location>
</feature>
<evidence type="ECO:0000256" key="1">
    <source>
        <dbReference type="ARBA" id="ARBA00004496"/>
    </source>
</evidence>
<dbReference type="NCBIfam" id="TIGR01802">
    <property type="entry name" value="CM_pl-yst"/>
    <property type="match status" value="1"/>
</dbReference>
<proteinExistence type="predicted"/>
<gene>
    <name evidence="14" type="primary">ARO7</name>
    <name evidence="14" type="ORF">MPDQ_004063</name>
</gene>
<name>A0A507QJU0_MONPU</name>
<dbReference type="PANTHER" id="PTHR21145:SF12">
    <property type="entry name" value="CHORISMATE MUTASE"/>
    <property type="match status" value="1"/>
</dbReference>
<keyword evidence="8" id="KW-0028">Amino-acid biosynthesis</keyword>
<dbReference type="Proteomes" id="UP000319663">
    <property type="component" value="Unassembled WGS sequence"/>
</dbReference>
<dbReference type="PANTHER" id="PTHR21145">
    <property type="entry name" value="CHORISMATE MUTASE"/>
    <property type="match status" value="1"/>
</dbReference>
<keyword evidence="15" id="KW-1185">Reference proteome</keyword>
<dbReference type="PROSITE" id="PS51169">
    <property type="entry name" value="CHORISMATE_MUT_3"/>
    <property type="match status" value="1"/>
</dbReference>
<dbReference type="SUPFAM" id="SSF51735">
    <property type="entry name" value="NAD(P)-binding Rossmann-fold domains"/>
    <property type="match status" value="1"/>
</dbReference>
<dbReference type="SUPFAM" id="SSF48600">
    <property type="entry name" value="Chorismate mutase II"/>
    <property type="match status" value="1"/>
</dbReference>
<evidence type="ECO:0000256" key="10">
    <source>
        <dbReference type="ARBA" id="ARBA00023222"/>
    </source>
</evidence>
<evidence type="ECO:0000259" key="13">
    <source>
        <dbReference type="Pfam" id="PF01817"/>
    </source>
</evidence>
<evidence type="ECO:0000256" key="6">
    <source>
        <dbReference type="ARBA" id="ARBA00022490"/>
    </source>
</evidence>